<feature type="transmembrane region" description="Helical" evidence="10">
    <location>
        <begin position="28"/>
        <end position="47"/>
    </location>
</feature>
<keyword evidence="13" id="KW-1185">Reference proteome</keyword>
<dbReference type="GO" id="GO:0005524">
    <property type="term" value="F:ATP binding"/>
    <property type="evidence" value="ECO:0007669"/>
    <property type="project" value="UniProtKB-KW"/>
</dbReference>
<dbReference type="Pfam" id="PF02518">
    <property type="entry name" value="HATPase_c"/>
    <property type="match status" value="1"/>
</dbReference>
<evidence type="ECO:0000256" key="4">
    <source>
        <dbReference type="ARBA" id="ARBA00022679"/>
    </source>
</evidence>
<dbReference type="Pfam" id="PF07730">
    <property type="entry name" value="HisKA_3"/>
    <property type="match status" value="1"/>
</dbReference>
<sequence>MTAPHPLTSRLQGLLQRVRAVDERHPRAWDLALTTFFVIAALTDYASSGWRRTAQNMDVPDWLLICMSLGFTVPLLWRRSRPLTALLMTVPFSALNGWTGAILQAALVQGVVVFNIALRRPMRTLGWAAVMVLAPLVAGAVRYPHSAWDWQFGPGLWVFALTALLGIAVRSRKEYTDSLVDRARRLEVERDQQAQLAAAAERARIAREMHDIIGHNLSVITTLADGGAYAAQKNPDRGVQALEAIGTTSRQALSELRRLLGVLREEHEDQQTDDQPTRAPQPGLADLASLAESVRSAGLPVRLTVTGTAPAQTAGRELTVYRVVQEALTNTLKHGGEGASATVDVTYAPDGITVTVTDTGTGRDGAEGRGITGMRERAALYDGTLEAAPLPAGGGWRVHLRLPPASEDPGTEKPENRTPDT</sequence>
<dbReference type="InterPro" id="IPR036890">
    <property type="entry name" value="HATPase_C_sf"/>
</dbReference>
<dbReference type="GO" id="GO:0016020">
    <property type="term" value="C:membrane"/>
    <property type="evidence" value="ECO:0007669"/>
    <property type="project" value="InterPro"/>
</dbReference>
<protein>
    <recommendedName>
        <fullName evidence="2">histidine kinase</fullName>
        <ecNumber evidence="2">2.7.13.3</ecNumber>
    </recommendedName>
</protein>
<dbReference type="Proteomes" id="UP000620156">
    <property type="component" value="Unassembled WGS sequence"/>
</dbReference>
<evidence type="ECO:0000313" key="12">
    <source>
        <dbReference type="EMBL" id="GGQ90360.1"/>
    </source>
</evidence>
<dbReference type="SMART" id="SM00387">
    <property type="entry name" value="HATPase_c"/>
    <property type="match status" value="1"/>
</dbReference>
<dbReference type="EC" id="2.7.13.3" evidence="2"/>
<evidence type="ECO:0000256" key="3">
    <source>
        <dbReference type="ARBA" id="ARBA00022553"/>
    </source>
</evidence>
<evidence type="ECO:0000256" key="5">
    <source>
        <dbReference type="ARBA" id="ARBA00022741"/>
    </source>
</evidence>
<evidence type="ECO:0000256" key="8">
    <source>
        <dbReference type="ARBA" id="ARBA00023012"/>
    </source>
</evidence>
<keyword evidence="5" id="KW-0547">Nucleotide-binding</keyword>
<keyword evidence="4" id="KW-0808">Transferase</keyword>
<feature type="compositionally biased region" description="Basic and acidic residues" evidence="9">
    <location>
        <begin position="410"/>
        <end position="421"/>
    </location>
</feature>
<comment type="catalytic activity">
    <reaction evidence="1">
        <text>ATP + protein L-histidine = ADP + protein N-phospho-L-histidine.</text>
        <dbReference type="EC" id="2.7.13.3"/>
    </reaction>
</comment>
<dbReference type="PANTHER" id="PTHR24421:SF10">
    <property type="entry name" value="NITRATE_NITRITE SENSOR PROTEIN NARQ"/>
    <property type="match status" value="1"/>
</dbReference>
<comment type="caution">
    <text evidence="12">The sequence shown here is derived from an EMBL/GenBank/DDBJ whole genome shotgun (WGS) entry which is preliminary data.</text>
</comment>
<keyword evidence="8" id="KW-0902">Two-component regulatory system</keyword>
<reference evidence="12" key="2">
    <citation type="submission" date="2020-09" db="EMBL/GenBank/DDBJ databases">
        <authorList>
            <person name="Sun Q."/>
            <person name="Ohkuma M."/>
        </authorList>
    </citation>
    <scope>NUCLEOTIDE SEQUENCE</scope>
    <source>
        <strain evidence="12">JCM 3131</strain>
    </source>
</reference>
<dbReference type="SUPFAM" id="SSF55874">
    <property type="entry name" value="ATPase domain of HSP90 chaperone/DNA topoisomerase II/histidine kinase"/>
    <property type="match status" value="1"/>
</dbReference>
<reference evidence="12" key="1">
    <citation type="journal article" date="2014" name="Int. J. Syst. Evol. Microbiol.">
        <title>Complete genome sequence of Corynebacterium casei LMG S-19264T (=DSM 44701T), isolated from a smear-ripened cheese.</title>
        <authorList>
            <consortium name="US DOE Joint Genome Institute (JGI-PGF)"/>
            <person name="Walter F."/>
            <person name="Albersmeier A."/>
            <person name="Kalinowski J."/>
            <person name="Ruckert C."/>
        </authorList>
    </citation>
    <scope>NUCLEOTIDE SEQUENCE</scope>
    <source>
        <strain evidence="12">JCM 3131</strain>
    </source>
</reference>
<dbReference type="PANTHER" id="PTHR24421">
    <property type="entry name" value="NITRATE/NITRITE SENSOR PROTEIN NARX-RELATED"/>
    <property type="match status" value="1"/>
</dbReference>
<dbReference type="GO" id="GO:0000155">
    <property type="term" value="F:phosphorelay sensor kinase activity"/>
    <property type="evidence" value="ECO:0007669"/>
    <property type="project" value="InterPro"/>
</dbReference>
<evidence type="ECO:0000256" key="6">
    <source>
        <dbReference type="ARBA" id="ARBA00022777"/>
    </source>
</evidence>
<keyword evidence="6 12" id="KW-0418">Kinase</keyword>
<dbReference type="InterPro" id="IPR011712">
    <property type="entry name" value="Sig_transdc_His_kin_sub3_dim/P"/>
</dbReference>
<feature type="transmembrane region" description="Helical" evidence="10">
    <location>
        <begin position="125"/>
        <end position="144"/>
    </location>
</feature>
<feature type="region of interest" description="Disordered" evidence="9">
    <location>
        <begin position="400"/>
        <end position="421"/>
    </location>
</feature>
<keyword evidence="3" id="KW-0597">Phosphoprotein</keyword>
<dbReference type="GO" id="GO:0046983">
    <property type="term" value="F:protein dimerization activity"/>
    <property type="evidence" value="ECO:0007669"/>
    <property type="project" value="InterPro"/>
</dbReference>
<dbReference type="Gene3D" id="1.20.5.1930">
    <property type="match status" value="1"/>
</dbReference>
<keyword evidence="10" id="KW-0472">Membrane</keyword>
<feature type="transmembrane region" description="Helical" evidence="10">
    <location>
        <begin position="59"/>
        <end position="77"/>
    </location>
</feature>
<evidence type="ECO:0000313" key="13">
    <source>
        <dbReference type="Proteomes" id="UP000620156"/>
    </source>
</evidence>
<evidence type="ECO:0000256" key="2">
    <source>
        <dbReference type="ARBA" id="ARBA00012438"/>
    </source>
</evidence>
<dbReference type="RefSeq" id="WP_189220890.1">
    <property type="nucleotide sequence ID" value="NZ_BMQK01000037.1"/>
</dbReference>
<keyword evidence="7" id="KW-0067">ATP-binding</keyword>
<dbReference type="InterPro" id="IPR003594">
    <property type="entry name" value="HATPase_dom"/>
</dbReference>
<gene>
    <name evidence="12" type="ORF">GCM10010145_69590</name>
</gene>
<dbReference type="AlphaFoldDB" id="A0A918BT63"/>
<feature type="transmembrane region" description="Helical" evidence="10">
    <location>
        <begin position="150"/>
        <end position="169"/>
    </location>
</feature>
<proteinExistence type="predicted"/>
<dbReference type="EMBL" id="BMQK01000037">
    <property type="protein sequence ID" value="GGQ90360.1"/>
    <property type="molecule type" value="Genomic_DNA"/>
</dbReference>
<evidence type="ECO:0000256" key="7">
    <source>
        <dbReference type="ARBA" id="ARBA00022840"/>
    </source>
</evidence>
<dbReference type="InterPro" id="IPR050482">
    <property type="entry name" value="Sensor_HK_TwoCompSys"/>
</dbReference>
<dbReference type="CDD" id="cd16917">
    <property type="entry name" value="HATPase_UhpB-NarQ-NarX-like"/>
    <property type="match status" value="1"/>
</dbReference>
<accession>A0A918BT63</accession>
<dbReference type="Gene3D" id="3.30.565.10">
    <property type="entry name" value="Histidine kinase-like ATPase, C-terminal domain"/>
    <property type="match status" value="1"/>
</dbReference>
<evidence type="ECO:0000256" key="9">
    <source>
        <dbReference type="SAM" id="MobiDB-lite"/>
    </source>
</evidence>
<keyword evidence="10" id="KW-1133">Transmembrane helix</keyword>
<feature type="domain" description="Histidine kinase/HSP90-like ATPase" evidence="11">
    <location>
        <begin position="315"/>
        <end position="406"/>
    </location>
</feature>
<name>A0A918BT63_9ACTN</name>
<feature type="transmembrane region" description="Helical" evidence="10">
    <location>
        <begin position="97"/>
        <end position="118"/>
    </location>
</feature>
<evidence type="ECO:0000256" key="1">
    <source>
        <dbReference type="ARBA" id="ARBA00000085"/>
    </source>
</evidence>
<organism evidence="12 13">
    <name type="scientific">Streptomyces ruber</name>
    <dbReference type="NCBI Taxonomy" id="83378"/>
    <lineage>
        <taxon>Bacteria</taxon>
        <taxon>Bacillati</taxon>
        <taxon>Actinomycetota</taxon>
        <taxon>Actinomycetes</taxon>
        <taxon>Kitasatosporales</taxon>
        <taxon>Streptomycetaceae</taxon>
        <taxon>Streptomyces</taxon>
    </lineage>
</organism>
<evidence type="ECO:0000259" key="11">
    <source>
        <dbReference type="SMART" id="SM00387"/>
    </source>
</evidence>
<evidence type="ECO:0000256" key="10">
    <source>
        <dbReference type="SAM" id="Phobius"/>
    </source>
</evidence>
<keyword evidence="10" id="KW-0812">Transmembrane</keyword>